<dbReference type="InterPro" id="IPR029058">
    <property type="entry name" value="AB_hydrolase_fold"/>
</dbReference>
<evidence type="ECO:0000259" key="1">
    <source>
        <dbReference type="Pfam" id="PF12697"/>
    </source>
</evidence>
<dbReference type="InterPro" id="IPR000073">
    <property type="entry name" value="AB_hydrolase_1"/>
</dbReference>
<gene>
    <name evidence="2" type="ORF">BGP80_00625</name>
</gene>
<dbReference type="RefSeq" id="WP_103435150.1">
    <property type="nucleotide sequence ID" value="NZ_MIND01000018.1"/>
</dbReference>
<reference evidence="2 3" key="2">
    <citation type="submission" date="2018-03" db="EMBL/GenBank/DDBJ databases">
        <title>Draft genome of Pseudomonas putida strain KT-27.</title>
        <authorList>
            <person name="Yoshizawa S."/>
            <person name="Khan N.H."/>
            <person name="Nishimura M."/>
            <person name="Chiura H.X."/>
            <person name="Ogura Y."/>
            <person name="Hayashi T."/>
            <person name="Kogure K."/>
        </authorList>
    </citation>
    <scope>NUCLEOTIDE SEQUENCE [LARGE SCALE GENOMIC DNA]</scope>
    <source>
        <strain evidence="2 3">KT-27</strain>
    </source>
</reference>
<organism evidence="2 3">
    <name type="scientific">Pseudomonas putida</name>
    <name type="common">Arthrobacter siderocapsulatus</name>
    <dbReference type="NCBI Taxonomy" id="303"/>
    <lineage>
        <taxon>Bacteria</taxon>
        <taxon>Pseudomonadati</taxon>
        <taxon>Pseudomonadota</taxon>
        <taxon>Gammaproteobacteria</taxon>
        <taxon>Pseudomonadales</taxon>
        <taxon>Pseudomonadaceae</taxon>
        <taxon>Pseudomonas</taxon>
    </lineage>
</organism>
<comment type="caution">
    <text evidence="2">The sequence shown here is derived from an EMBL/GenBank/DDBJ whole genome shotgun (WGS) entry which is preliminary data.</text>
</comment>
<evidence type="ECO:0000313" key="2">
    <source>
        <dbReference type="EMBL" id="POF86524.1"/>
    </source>
</evidence>
<evidence type="ECO:0000313" key="3">
    <source>
        <dbReference type="Proteomes" id="UP000237194"/>
    </source>
</evidence>
<dbReference type="EMBL" id="MIND01000018">
    <property type="protein sequence ID" value="POF86524.1"/>
    <property type="molecule type" value="Genomic_DNA"/>
</dbReference>
<dbReference type="SUPFAM" id="SSF53474">
    <property type="entry name" value="alpha/beta-Hydrolases"/>
    <property type="match status" value="1"/>
</dbReference>
<reference evidence="2 3" key="1">
    <citation type="submission" date="2016-08" db="EMBL/GenBank/DDBJ databases">
        <authorList>
            <person name="Seilhamer J.J."/>
        </authorList>
    </citation>
    <scope>NUCLEOTIDE SEQUENCE [LARGE SCALE GENOMIC DNA]</scope>
    <source>
        <strain evidence="2 3">KT-27</strain>
    </source>
</reference>
<name>A0A2S3W6E7_PSEPU</name>
<accession>A0A2S3W6E7</accession>
<dbReference type="Gene3D" id="3.40.50.1820">
    <property type="entry name" value="alpha/beta hydrolase"/>
    <property type="match status" value="1"/>
</dbReference>
<proteinExistence type="predicted"/>
<feature type="domain" description="AB hydrolase-1" evidence="1">
    <location>
        <begin position="57"/>
        <end position="260"/>
    </location>
</feature>
<dbReference type="Pfam" id="PF12697">
    <property type="entry name" value="Abhydrolase_6"/>
    <property type="match status" value="1"/>
</dbReference>
<dbReference type="Proteomes" id="UP000237194">
    <property type="component" value="Unassembled WGS sequence"/>
</dbReference>
<protein>
    <recommendedName>
        <fullName evidence="1">AB hydrolase-1 domain-containing protein</fullName>
    </recommendedName>
</protein>
<dbReference type="AlphaFoldDB" id="A0A2S3W6E7"/>
<sequence length="279" mass="29924">MPTESIAARRSTWQYDEAAPGAERFIEQSFDGYRQQARLLVPDVAHAPPAFIVGGARSDFTRLNPLLYRLQAQGIGSLSGNLSGHSLASQPGAAAPSLHTNLHEALSFHQHIAEQCHTLIGHSLGAAIALKMAAQLPSISKLVLICPAVYPDAAHQAPFGPAFTAAIRQPFAFLQCDSYEFLRTFTGQVLLVIGEYDGLNSRAYGQGAGTSAGTRWVSGVQRYSPIPEEVTHTLLRSVPAPHVECLLLTDCDHGIAAHLRDNPQVADQVAEVTAAFIRG</sequence>